<gene>
    <name evidence="12" type="ORF">V6X64_03695</name>
</gene>
<comment type="subcellular location">
    <subcellularLocation>
        <location evidence="1">Cell inner membrane</location>
        <topology evidence="1">Single-pass membrane protein</topology>
        <orientation evidence="1">Periplasmic side</orientation>
    </subcellularLocation>
</comment>
<keyword evidence="6" id="KW-0812">Transmembrane</keyword>
<keyword evidence="3" id="KW-0813">Transport</keyword>
<evidence type="ECO:0000256" key="5">
    <source>
        <dbReference type="ARBA" id="ARBA00022519"/>
    </source>
</evidence>
<comment type="similarity">
    <text evidence="2">Belongs to the TonB family.</text>
</comment>
<feature type="compositionally biased region" description="Basic and acidic residues" evidence="10">
    <location>
        <begin position="75"/>
        <end position="102"/>
    </location>
</feature>
<proteinExistence type="inferred from homology"/>
<evidence type="ECO:0000256" key="3">
    <source>
        <dbReference type="ARBA" id="ARBA00022448"/>
    </source>
</evidence>
<keyword evidence="5" id="KW-0997">Cell inner membrane</keyword>
<evidence type="ECO:0000256" key="9">
    <source>
        <dbReference type="ARBA" id="ARBA00023136"/>
    </source>
</evidence>
<evidence type="ECO:0000256" key="7">
    <source>
        <dbReference type="ARBA" id="ARBA00022927"/>
    </source>
</evidence>
<dbReference type="PANTHER" id="PTHR33446:SF2">
    <property type="entry name" value="PROTEIN TONB"/>
    <property type="match status" value="1"/>
</dbReference>
<evidence type="ECO:0000256" key="1">
    <source>
        <dbReference type="ARBA" id="ARBA00004383"/>
    </source>
</evidence>
<sequence length="252" mass="27526">MRRLHPAHWALALLMATVLHGLLLVGTPRSPIASGESDGARTVTINLGSAAAPSPAPEPRPAEQPTSFTESSVTPRDDDMKPAREKAAEPKARPSLKAERTIRPTQPSNEATTDTGPTARPDKNKTELKKVAQDAEKEGNSSASPIGSDQTAESSARQIESYFGELRQWLAQHRQYPRRARMRRLEGTAVLEIELTADGQVRMSRITRSSGHQRLDDAVREMLVRAQPLPPPPDALDVTGRLVSVPVEFSLR</sequence>
<protein>
    <submittedName>
        <fullName evidence="12">Energy transducer TonB</fullName>
    </submittedName>
</protein>
<dbReference type="PROSITE" id="PS52015">
    <property type="entry name" value="TONB_CTD"/>
    <property type="match status" value="1"/>
</dbReference>
<dbReference type="InterPro" id="IPR006260">
    <property type="entry name" value="TonB/TolA_C"/>
</dbReference>
<feature type="region of interest" description="Disordered" evidence="10">
    <location>
        <begin position="47"/>
        <end position="155"/>
    </location>
</feature>
<dbReference type="EMBL" id="JBAKFJ010000001">
    <property type="protein sequence ID" value="MEX0386101.1"/>
    <property type="molecule type" value="Genomic_DNA"/>
</dbReference>
<dbReference type="InterPro" id="IPR051045">
    <property type="entry name" value="TonB-dependent_transducer"/>
</dbReference>
<feature type="compositionally biased region" description="Polar residues" evidence="10">
    <location>
        <begin position="64"/>
        <end position="74"/>
    </location>
</feature>
<dbReference type="NCBIfam" id="TIGR01352">
    <property type="entry name" value="tonB_Cterm"/>
    <property type="match status" value="1"/>
</dbReference>
<dbReference type="InterPro" id="IPR037682">
    <property type="entry name" value="TonB_C"/>
</dbReference>
<dbReference type="Gene3D" id="3.30.1150.10">
    <property type="match status" value="1"/>
</dbReference>
<feature type="compositionally biased region" description="Basic and acidic residues" evidence="10">
    <location>
        <begin position="120"/>
        <end position="139"/>
    </location>
</feature>
<evidence type="ECO:0000256" key="8">
    <source>
        <dbReference type="ARBA" id="ARBA00022989"/>
    </source>
</evidence>
<dbReference type="SUPFAM" id="SSF74653">
    <property type="entry name" value="TolA/TonB C-terminal domain"/>
    <property type="match status" value="1"/>
</dbReference>
<feature type="domain" description="TonB C-terminal" evidence="11">
    <location>
        <begin position="161"/>
        <end position="252"/>
    </location>
</feature>
<comment type="caution">
    <text evidence="12">The sequence shown here is derived from an EMBL/GenBank/DDBJ whole genome shotgun (WGS) entry which is preliminary data.</text>
</comment>
<reference evidence="12 13" key="1">
    <citation type="submission" date="2024-02" db="EMBL/GenBank/DDBJ databases">
        <title>New especies of Spiribacter isolated from saline water.</title>
        <authorList>
            <person name="Leon M.J."/>
            <person name="De La Haba R."/>
            <person name="Sanchez-Porro C."/>
            <person name="Ventosa A."/>
        </authorList>
    </citation>
    <scope>NUCLEOTIDE SEQUENCE [LARGE SCALE GENOMIC DNA]</scope>
    <source>
        <strain evidence="13">ag22IC4-227</strain>
    </source>
</reference>
<evidence type="ECO:0000256" key="2">
    <source>
        <dbReference type="ARBA" id="ARBA00006555"/>
    </source>
</evidence>
<evidence type="ECO:0000256" key="4">
    <source>
        <dbReference type="ARBA" id="ARBA00022475"/>
    </source>
</evidence>
<dbReference type="Proteomes" id="UP001556653">
    <property type="component" value="Unassembled WGS sequence"/>
</dbReference>
<keyword evidence="13" id="KW-1185">Reference proteome</keyword>
<name>A0ABV3S7J6_9GAMM</name>
<evidence type="ECO:0000313" key="12">
    <source>
        <dbReference type="EMBL" id="MEX0386101.1"/>
    </source>
</evidence>
<keyword evidence="7" id="KW-0653">Protein transport</keyword>
<keyword evidence="4" id="KW-1003">Cell membrane</keyword>
<evidence type="ECO:0000256" key="6">
    <source>
        <dbReference type="ARBA" id="ARBA00022692"/>
    </source>
</evidence>
<dbReference type="Pfam" id="PF03544">
    <property type="entry name" value="TonB_C"/>
    <property type="match status" value="1"/>
</dbReference>
<accession>A0ABV3S7J6</accession>
<feature type="compositionally biased region" description="Polar residues" evidence="10">
    <location>
        <begin position="103"/>
        <end position="116"/>
    </location>
</feature>
<keyword evidence="9" id="KW-0472">Membrane</keyword>
<organism evidence="12 13">
    <name type="scientific">Spiribacter onubensis</name>
    <dbReference type="NCBI Taxonomy" id="3122420"/>
    <lineage>
        <taxon>Bacteria</taxon>
        <taxon>Pseudomonadati</taxon>
        <taxon>Pseudomonadota</taxon>
        <taxon>Gammaproteobacteria</taxon>
        <taxon>Chromatiales</taxon>
        <taxon>Ectothiorhodospiraceae</taxon>
        <taxon>Spiribacter</taxon>
    </lineage>
</organism>
<dbReference type="PANTHER" id="PTHR33446">
    <property type="entry name" value="PROTEIN TONB-RELATED"/>
    <property type="match status" value="1"/>
</dbReference>
<keyword evidence="8" id="KW-1133">Transmembrane helix</keyword>
<evidence type="ECO:0000259" key="11">
    <source>
        <dbReference type="PROSITE" id="PS52015"/>
    </source>
</evidence>
<feature type="compositionally biased region" description="Polar residues" evidence="10">
    <location>
        <begin position="140"/>
        <end position="155"/>
    </location>
</feature>
<evidence type="ECO:0000256" key="10">
    <source>
        <dbReference type="SAM" id="MobiDB-lite"/>
    </source>
</evidence>
<dbReference type="RefSeq" id="WP_367966579.1">
    <property type="nucleotide sequence ID" value="NZ_JBAKFJ010000001.1"/>
</dbReference>
<evidence type="ECO:0000313" key="13">
    <source>
        <dbReference type="Proteomes" id="UP001556653"/>
    </source>
</evidence>